<evidence type="ECO:0000256" key="3">
    <source>
        <dbReference type="ARBA" id="ARBA00022705"/>
    </source>
</evidence>
<dbReference type="EMBL" id="HE797198">
    <property type="protein sequence ID" value="CCM05618.1"/>
    <property type="molecule type" value="Genomic_DNA"/>
</dbReference>
<dbReference type="Proteomes" id="UP000006352">
    <property type="component" value="Unassembled WGS sequence"/>
</dbReference>
<dbReference type="Pfam" id="PF18137">
    <property type="entry name" value="WHD_ORC"/>
    <property type="match status" value="1"/>
</dbReference>
<dbReference type="InterPro" id="IPR045667">
    <property type="entry name" value="ORC3_N"/>
</dbReference>
<feature type="domain" description="Origin recognition complex subunit 3 winged helix C-terminal" evidence="9">
    <location>
        <begin position="869"/>
        <end position="1050"/>
    </location>
</feature>
<feature type="region of interest" description="Disordered" evidence="6">
    <location>
        <begin position="961"/>
        <end position="1009"/>
    </location>
</feature>
<keyword evidence="4" id="KW-0238">DNA-binding</keyword>
<dbReference type="InterPro" id="IPR020795">
    <property type="entry name" value="ORC3"/>
</dbReference>
<dbReference type="InterPro" id="IPR008030">
    <property type="entry name" value="NmrA-like"/>
</dbReference>
<dbReference type="GeneID" id="24100529"/>
<reference evidence="10 11" key="1">
    <citation type="journal article" date="2012" name="Appl. Environ. Microbiol.">
        <title>Short-read sequencing for genomic analysis of the brown rot fungus Fibroporia radiculosa.</title>
        <authorList>
            <person name="Tang J.D."/>
            <person name="Perkins A.D."/>
            <person name="Sonstegard T.S."/>
            <person name="Schroeder S.G."/>
            <person name="Burgess S.C."/>
            <person name="Diehl S.V."/>
        </authorList>
    </citation>
    <scope>NUCLEOTIDE SEQUENCE [LARGE SCALE GENOMIC DNA]</scope>
    <source>
        <strain evidence="10 11">TFFH 294</strain>
    </source>
</reference>
<name>J4GFQ1_9APHY</name>
<evidence type="ECO:0000259" key="9">
    <source>
        <dbReference type="Pfam" id="PF18137"/>
    </source>
</evidence>
<keyword evidence="5" id="KW-0539">Nucleus</keyword>
<evidence type="ECO:0008006" key="12">
    <source>
        <dbReference type="Google" id="ProtNLM"/>
    </source>
</evidence>
<comment type="similarity">
    <text evidence="2">Belongs to the ORC3 family.</text>
</comment>
<evidence type="ECO:0000256" key="5">
    <source>
        <dbReference type="ARBA" id="ARBA00023242"/>
    </source>
</evidence>
<dbReference type="Gene3D" id="3.40.50.720">
    <property type="entry name" value="NAD(P)-binding Rossmann-like Domain"/>
    <property type="match status" value="1"/>
</dbReference>
<dbReference type="GO" id="GO:0031261">
    <property type="term" value="C:DNA replication preinitiation complex"/>
    <property type="evidence" value="ECO:0007669"/>
    <property type="project" value="TreeGrafter"/>
</dbReference>
<evidence type="ECO:0000259" key="8">
    <source>
        <dbReference type="Pfam" id="PF07034"/>
    </source>
</evidence>
<dbReference type="AlphaFoldDB" id="J4GFQ1"/>
<dbReference type="InterPro" id="IPR036291">
    <property type="entry name" value="NAD(P)-bd_dom_sf"/>
</dbReference>
<dbReference type="Gene3D" id="3.90.25.10">
    <property type="entry name" value="UDP-galactose 4-epimerase, domain 1"/>
    <property type="match status" value="1"/>
</dbReference>
<dbReference type="InterPro" id="IPR040855">
    <property type="entry name" value="ORC_WH_C"/>
</dbReference>
<dbReference type="STRING" id="599839.J4GFQ1"/>
<dbReference type="PANTHER" id="PTHR12748">
    <property type="entry name" value="ORIGIN RECOGNITION COMPLEX SUBUNIT 3"/>
    <property type="match status" value="1"/>
</dbReference>
<evidence type="ECO:0000313" key="11">
    <source>
        <dbReference type="Proteomes" id="UP000006352"/>
    </source>
</evidence>
<feature type="compositionally biased region" description="Acidic residues" evidence="6">
    <location>
        <begin position="990"/>
        <end position="1009"/>
    </location>
</feature>
<gene>
    <name evidence="10" type="ORF">FIBRA_07847</name>
</gene>
<keyword evidence="3" id="KW-0235">DNA replication</keyword>
<dbReference type="GO" id="GO:0005664">
    <property type="term" value="C:nuclear origin of replication recognition complex"/>
    <property type="evidence" value="ECO:0007669"/>
    <property type="project" value="InterPro"/>
</dbReference>
<comment type="subcellular location">
    <subcellularLocation>
        <location evidence="1">Nucleus</location>
    </subcellularLocation>
</comment>
<dbReference type="GO" id="GO:0005656">
    <property type="term" value="C:nuclear pre-replicative complex"/>
    <property type="evidence" value="ECO:0007669"/>
    <property type="project" value="TreeGrafter"/>
</dbReference>
<dbReference type="RefSeq" id="XP_012184901.1">
    <property type="nucleotide sequence ID" value="XM_012329511.1"/>
</dbReference>
<dbReference type="SUPFAM" id="SSF51735">
    <property type="entry name" value="NAD(P)-binding Rossmann-fold domains"/>
    <property type="match status" value="1"/>
</dbReference>
<dbReference type="HOGENOM" id="CLU_010669_1_0_1"/>
<sequence>MPRLIAVCGATGNQGGSVAKLLLQYPNEYTVRALTRDTASPAAQALVKLGAQVVKADLTVPSDVNEALRDCWGVFAVTNFYDPKIKDDPGSEERQGKNLVDASLAANVKCFVWSTLPSSRKISGGRLVSRIYEGKYQVDDYIRETGLPASFLYTGNFYENMVYRSHMQYHSDRDLVEFRQPIVKDTTECETSCLFIHLVAMNADSEFEVAMLYVEKDLSGVTKAVFDQWDSKAAELNHQYLYVCNARVKPVDILASVKKITGKECIYTVLPTTGVPDRDIMFQLYNEMGMYGTKEIPDENILKLGVKLHGIDDFWRDLPGGHELRMQAYRIAWNRCFTRMQSIIHALYASIISQIVSQISDAYSSVLPGLPYFELPVIAISAEGGGFSVHSDICRQLDDMSVPDSLSGEDNMLKNEHEPRGALQIHLYAGDCLNTAAMMKAVVTGFLDLVTESASSNVRRRPAASLATYDINLLKAWYAALERRYNLVVFMHNFEQFDSAVVQDVCSHVPQLPLIFVLAMSSPSSLSHLHAMYRRSTLALLRIHSYSVPSGPGMVESIVSKTFFDVSFEPSVMLGPDILEYISDFASRHTASIDGLSTILQLAHIKHFTEPLTAFVHSSDIELNDTTHSFYDALQMRLLHSAVDNQDLLSSDHDPFDADGLLHSVDAARAEFQRKLQRFRAGFCVARTVQQVALEKQKFNRTRSQNSLTFASTVLRGRASRDVHYLGLVVKKLSGGQLRTLLERLYHFFEKLETSDCIEGEEDARLKIHGIMAQFPQDTLNINDSQYDMDMGGRPLTKDPAIVQLADALGEWLVTYLEERFVRLDEGPLWDVWYMGSTPFPSEVRIRLQYSTNGELIDVGAQLINPAPRVTIVSALAHPYDFAHAHTQFLRSHSQPHFTTGLSRLDKENSRKLALWELPDTSMLFRRYIEAGRMINIYDWFQSFVVVLEDQRRRLRRLDQGGHARGRVSPAANLSRQGKAPEREFLQMEIDGEDDEDPLPGDEDGDDSEEAQEWLLEVQARFIRALHELEHMGFIKHTGRKADHVIRTVYDATD</sequence>
<feature type="domain" description="NmrA-like" evidence="7">
    <location>
        <begin position="4"/>
        <end position="291"/>
    </location>
</feature>
<dbReference type="GO" id="GO:0003688">
    <property type="term" value="F:DNA replication origin binding"/>
    <property type="evidence" value="ECO:0007669"/>
    <property type="project" value="TreeGrafter"/>
</dbReference>
<dbReference type="Pfam" id="PF05368">
    <property type="entry name" value="NmrA"/>
    <property type="match status" value="1"/>
</dbReference>
<evidence type="ECO:0000256" key="4">
    <source>
        <dbReference type="ARBA" id="ARBA00023125"/>
    </source>
</evidence>
<evidence type="ECO:0000256" key="6">
    <source>
        <dbReference type="SAM" id="MobiDB-lite"/>
    </source>
</evidence>
<dbReference type="InParanoid" id="J4GFQ1"/>
<evidence type="ECO:0000256" key="1">
    <source>
        <dbReference type="ARBA" id="ARBA00004123"/>
    </source>
</evidence>
<organism evidence="10 11">
    <name type="scientific">Fibroporia radiculosa</name>
    <dbReference type="NCBI Taxonomy" id="599839"/>
    <lineage>
        <taxon>Eukaryota</taxon>
        <taxon>Fungi</taxon>
        <taxon>Dikarya</taxon>
        <taxon>Basidiomycota</taxon>
        <taxon>Agaricomycotina</taxon>
        <taxon>Agaricomycetes</taxon>
        <taxon>Polyporales</taxon>
        <taxon>Fibroporiaceae</taxon>
        <taxon>Fibroporia</taxon>
    </lineage>
</organism>
<dbReference type="PANTHER" id="PTHR12748:SF0">
    <property type="entry name" value="ORIGIN RECOGNITION COMPLEX SUBUNIT 3"/>
    <property type="match status" value="1"/>
</dbReference>
<proteinExistence type="inferred from homology"/>
<evidence type="ECO:0000256" key="2">
    <source>
        <dbReference type="ARBA" id="ARBA00010977"/>
    </source>
</evidence>
<dbReference type="CDD" id="cd20704">
    <property type="entry name" value="Orc3"/>
    <property type="match status" value="1"/>
</dbReference>
<dbReference type="OrthoDB" id="9997102at2759"/>
<evidence type="ECO:0000313" key="10">
    <source>
        <dbReference type="EMBL" id="CCM05618.1"/>
    </source>
</evidence>
<protein>
    <recommendedName>
        <fullName evidence="12">NmrA-like domain-containing protein</fullName>
    </recommendedName>
</protein>
<dbReference type="Pfam" id="PF07034">
    <property type="entry name" value="ORC3_N"/>
    <property type="match status" value="1"/>
</dbReference>
<evidence type="ECO:0000259" key="7">
    <source>
        <dbReference type="Pfam" id="PF05368"/>
    </source>
</evidence>
<accession>J4GFQ1</accession>
<feature type="domain" description="Origin recognition complex subunit 3 N-terminal" evidence="8">
    <location>
        <begin position="323"/>
        <end position="611"/>
    </location>
</feature>
<keyword evidence="11" id="KW-1185">Reference proteome</keyword>
<dbReference type="GO" id="GO:0006270">
    <property type="term" value="P:DNA replication initiation"/>
    <property type="evidence" value="ECO:0007669"/>
    <property type="project" value="TreeGrafter"/>
</dbReference>